<dbReference type="GO" id="GO:0005765">
    <property type="term" value="C:lysosomal membrane"/>
    <property type="evidence" value="ECO:0007669"/>
    <property type="project" value="UniProtKB-SubCell"/>
</dbReference>
<feature type="transmembrane region" description="Helical" evidence="25">
    <location>
        <begin position="265"/>
        <end position="288"/>
    </location>
</feature>
<feature type="transmembrane region" description="Helical" evidence="25">
    <location>
        <begin position="145"/>
        <end position="165"/>
    </location>
</feature>
<keyword evidence="3" id="KW-0813">Transport</keyword>
<dbReference type="AlphaFoldDB" id="D3BL98"/>
<keyword evidence="6 25" id="KW-0472">Membrane</keyword>
<feature type="domain" description="Major facilitator superfamily (MFS) profile" evidence="26">
    <location>
        <begin position="17"/>
        <end position="412"/>
    </location>
</feature>
<evidence type="ECO:0000256" key="9">
    <source>
        <dbReference type="ARBA" id="ARBA00044878"/>
    </source>
</evidence>
<comment type="subcellular location">
    <subcellularLocation>
        <location evidence="1">Lysosome membrane</location>
        <topology evidence="1">Multi-pass membrane protein</topology>
    </subcellularLocation>
</comment>
<dbReference type="PROSITE" id="PS50850">
    <property type="entry name" value="MFS"/>
    <property type="match status" value="1"/>
</dbReference>
<protein>
    <recommendedName>
        <fullName evidence="21">Lysosomal dipeptide transporter MFSD1</fullName>
    </recommendedName>
    <alternativeName>
        <fullName evidence="22">Major facilitator superfamily domain-containing protein 1</fullName>
    </alternativeName>
</protein>
<evidence type="ECO:0000256" key="16">
    <source>
        <dbReference type="ARBA" id="ARBA00044900"/>
    </source>
</evidence>
<evidence type="ECO:0000256" key="7">
    <source>
        <dbReference type="ARBA" id="ARBA00023228"/>
    </source>
</evidence>
<accession>D3BL98</accession>
<evidence type="ECO:0000256" key="2">
    <source>
        <dbReference type="ARBA" id="ARBA00008335"/>
    </source>
</evidence>
<dbReference type="SUPFAM" id="SSF103473">
    <property type="entry name" value="MFS general substrate transporter"/>
    <property type="match status" value="1"/>
</dbReference>
<feature type="transmembrane region" description="Helical" evidence="25">
    <location>
        <begin position="118"/>
        <end position="138"/>
    </location>
</feature>
<comment type="catalytic activity">
    <reaction evidence="19">
        <text>L-alanyl-L-lysine(out) = L-alanyl-L-lysine(in)</text>
        <dbReference type="Rhea" id="RHEA:79415"/>
        <dbReference type="ChEBI" id="CHEBI:192470"/>
    </reaction>
</comment>
<feature type="transmembrane region" description="Helical" evidence="25">
    <location>
        <begin position="230"/>
        <end position="253"/>
    </location>
</feature>
<evidence type="ECO:0000256" key="11">
    <source>
        <dbReference type="ARBA" id="ARBA00044884"/>
    </source>
</evidence>
<dbReference type="PANTHER" id="PTHR23512">
    <property type="entry name" value="MAJOR FACILITATOR SUPERFAMILY DOMAIN-CONTAINING PROTEIN 1"/>
    <property type="match status" value="1"/>
</dbReference>
<comment type="catalytic activity">
    <reaction evidence="14">
        <text>L-aspartyl-L-lysine(out) = L-aspartyl-L-lysine(in)</text>
        <dbReference type="Rhea" id="RHEA:79411"/>
        <dbReference type="ChEBI" id="CHEBI:229953"/>
    </reaction>
</comment>
<evidence type="ECO:0000256" key="22">
    <source>
        <dbReference type="ARBA" id="ARBA00045018"/>
    </source>
</evidence>
<sequence>MSEVKQPWTEHAFRYLGLFFICMMTFGSYYIYDIPSALTQDKIDTWYGVKEIKYSLLYAVYNFPNMVIVFFGGFLIDTVFGLKLGSIIFCCLVMTGQILFSISANSKTFWLALLGRTIFGLGGESLSVAQSTFCAAWFNGRNDLNLAFAITLGFSRIGSAVNFQVTPTLDNKFSLPTAVWFGAICCGISFVACIVLCFLDMARSRKDAANNPVIKNDPVSIKDITKFPKMVWLIFALVVFFYVPLFVFVSIGTQFFVNKFGTTSSFAGVLTSIPYYTAAPSPVIGFIIDRVGRNLSWMALSMILLVVAHSILGFTMVNPYVGMILMGFSYAIMAASIWPTIPALIPSSRLGTAYGLAFAFQNAAIALSGLLVNAILEKTNNNYYYTEAIFVGSAAIGLLIVVLLILIDLKEKKLNIPSQDMKDNIKLLNKQSEPLLSEQSSINNNQEITY</sequence>
<dbReference type="Pfam" id="PF07690">
    <property type="entry name" value="MFS_1"/>
    <property type="match status" value="2"/>
</dbReference>
<evidence type="ECO:0000256" key="14">
    <source>
        <dbReference type="ARBA" id="ARBA00044898"/>
    </source>
</evidence>
<evidence type="ECO:0000256" key="6">
    <source>
        <dbReference type="ARBA" id="ARBA00023136"/>
    </source>
</evidence>
<feature type="transmembrane region" description="Helical" evidence="25">
    <location>
        <begin position="52"/>
        <end position="75"/>
    </location>
</feature>
<gene>
    <name evidence="27" type="primary">mfsd1</name>
    <name evidence="27" type="ORF">PPL_09330</name>
</gene>
<comment type="catalytic activity">
    <reaction evidence="12">
        <text>L-lysyl-L-alpha-amino acid(out) = L-lysyl-L-alpha-amino acid(in)</text>
        <dbReference type="Rhea" id="RHEA:79387"/>
        <dbReference type="ChEBI" id="CHEBI:229965"/>
    </reaction>
</comment>
<comment type="function">
    <text evidence="23">Lysosomal dipeptide uniporter that selectively exports lysine, arginine or histidine-containing dipeptides with a net positive charge from the lysosome lumen into the cytosol. Could play a role in a specific type of protein O-glycosylation indirectly regulating macrophages migration and tissue invasion. Also essential for liver homeostasis.</text>
</comment>
<evidence type="ECO:0000256" key="24">
    <source>
        <dbReference type="ARBA" id="ARBA00046376"/>
    </source>
</evidence>
<evidence type="ECO:0000256" key="23">
    <source>
        <dbReference type="ARBA" id="ARBA00045709"/>
    </source>
</evidence>
<evidence type="ECO:0000256" key="5">
    <source>
        <dbReference type="ARBA" id="ARBA00022989"/>
    </source>
</evidence>
<keyword evidence="7" id="KW-0458">Lysosome</keyword>
<dbReference type="PANTHER" id="PTHR23512:SF3">
    <property type="entry name" value="MAJOR FACILITATOR SUPERFAMILY DOMAIN-CONTAINING PROTEIN 1"/>
    <property type="match status" value="1"/>
</dbReference>
<feature type="transmembrane region" description="Helical" evidence="25">
    <location>
        <begin position="87"/>
        <end position="106"/>
    </location>
</feature>
<keyword evidence="5 25" id="KW-1133">Transmembrane helix</keyword>
<evidence type="ECO:0000259" key="26">
    <source>
        <dbReference type="PROSITE" id="PS50850"/>
    </source>
</evidence>
<dbReference type="InterPro" id="IPR011701">
    <property type="entry name" value="MFS"/>
</dbReference>
<dbReference type="InterPro" id="IPR036259">
    <property type="entry name" value="MFS_trans_sf"/>
</dbReference>
<comment type="catalytic activity">
    <reaction evidence="18">
        <text>L-histidyl-L-alpha-amino acid(out) = L-histidyl-L-alpha-amino acid(in)</text>
        <dbReference type="Rhea" id="RHEA:79379"/>
        <dbReference type="ChEBI" id="CHEBI:229964"/>
    </reaction>
</comment>
<comment type="catalytic activity">
    <reaction evidence="17">
        <text>L-arginyl-glycine(out) = L-arginyl-glycine(in)</text>
        <dbReference type="Rhea" id="RHEA:79391"/>
        <dbReference type="ChEBI" id="CHEBI:229955"/>
    </reaction>
</comment>
<dbReference type="STRING" id="670386.D3BL98"/>
<keyword evidence="28" id="KW-1185">Reference proteome</keyword>
<comment type="caution">
    <text evidence="27">The sequence shown here is derived from an EMBL/GenBank/DDBJ whole genome shotgun (WGS) entry which is preliminary data.</text>
</comment>
<comment type="catalytic activity">
    <reaction evidence="9">
        <text>L-histidyl-glycine(out) = L-histidyl-glycine(in)</text>
        <dbReference type="Rhea" id="RHEA:79395"/>
        <dbReference type="ChEBI" id="CHEBI:229957"/>
    </reaction>
</comment>
<feature type="transmembrane region" description="Helical" evidence="25">
    <location>
        <begin position="177"/>
        <end position="199"/>
    </location>
</feature>
<dbReference type="FunCoup" id="D3BL98">
    <property type="interactions" value="35"/>
</dbReference>
<evidence type="ECO:0000256" key="18">
    <source>
        <dbReference type="ARBA" id="ARBA00044912"/>
    </source>
</evidence>
<dbReference type="RefSeq" id="XP_020429960.1">
    <property type="nucleotide sequence ID" value="XM_020580127.1"/>
</dbReference>
<dbReference type="OMA" id="FSWVYWT"/>
<evidence type="ECO:0000256" key="12">
    <source>
        <dbReference type="ARBA" id="ARBA00044891"/>
    </source>
</evidence>
<comment type="catalytic activity">
    <reaction evidence="20">
        <text>L-lysyl-glycine(out) = L-lysyl-glycine(in)</text>
        <dbReference type="Rhea" id="RHEA:79407"/>
        <dbReference type="ChEBI" id="CHEBI:191202"/>
    </reaction>
</comment>
<keyword evidence="4 25" id="KW-0812">Transmembrane</keyword>
<dbReference type="Proteomes" id="UP000001396">
    <property type="component" value="Unassembled WGS sequence"/>
</dbReference>
<feature type="transmembrane region" description="Helical" evidence="25">
    <location>
        <begin position="388"/>
        <end position="407"/>
    </location>
</feature>
<dbReference type="InterPro" id="IPR052187">
    <property type="entry name" value="MFSD1"/>
</dbReference>
<comment type="similarity">
    <text evidence="2">Belongs to the major facilitator superfamily.</text>
</comment>
<evidence type="ECO:0000256" key="19">
    <source>
        <dbReference type="ARBA" id="ARBA00044919"/>
    </source>
</evidence>
<evidence type="ECO:0000256" key="25">
    <source>
        <dbReference type="SAM" id="Phobius"/>
    </source>
</evidence>
<comment type="catalytic activity">
    <reaction evidence="15">
        <text>L-arginyl-L-alpha-amino acid(out) = L-arginyl-L-alpha-amino acid(in)</text>
        <dbReference type="Rhea" id="RHEA:79371"/>
        <dbReference type="ChEBI" id="CHEBI:84315"/>
    </reaction>
</comment>
<dbReference type="GeneID" id="31364805"/>
<reference evidence="27 28" key="1">
    <citation type="journal article" date="2011" name="Genome Res.">
        <title>Phylogeny-wide analysis of social amoeba genomes highlights ancient origins for complex intercellular communication.</title>
        <authorList>
            <person name="Heidel A.J."/>
            <person name="Lawal H.M."/>
            <person name="Felder M."/>
            <person name="Schilde C."/>
            <person name="Helps N.R."/>
            <person name="Tunggal B."/>
            <person name="Rivero F."/>
            <person name="John U."/>
            <person name="Schleicher M."/>
            <person name="Eichinger L."/>
            <person name="Platzer M."/>
            <person name="Noegel A.A."/>
            <person name="Schaap P."/>
            <person name="Gloeckner G."/>
        </authorList>
    </citation>
    <scope>NUCLEOTIDE SEQUENCE [LARGE SCALE GENOMIC DNA]</scope>
    <source>
        <strain evidence="28">ATCC 26659 / Pp 5 / PN500</strain>
    </source>
</reference>
<evidence type="ECO:0000256" key="15">
    <source>
        <dbReference type="ARBA" id="ARBA00044899"/>
    </source>
</evidence>
<evidence type="ECO:0000256" key="13">
    <source>
        <dbReference type="ARBA" id="ARBA00044893"/>
    </source>
</evidence>
<feature type="transmembrane region" description="Helical" evidence="25">
    <location>
        <begin position="353"/>
        <end position="376"/>
    </location>
</feature>
<dbReference type="InterPro" id="IPR020846">
    <property type="entry name" value="MFS_dom"/>
</dbReference>
<evidence type="ECO:0000313" key="27">
    <source>
        <dbReference type="EMBL" id="EFA77832.1"/>
    </source>
</evidence>
<evidence type="ECO:0000256" key="3">
    <source>
        <dbReference type="ARBA" id="ARBA00022448"/>
    </source>
</evidence>
<comment type="catalytic activity">
    <reaction evidence="13">
        <text>L-alpha-aminoacyl-L-lysine(out) = L-alpha-aminoacyl-L-lysine(in)</text>
        <dbReference type="Rhea" id="RHEA:79383"/>
        <dbReference type="ChEBI" id="CHEBI:229966"/>
    </reaction>
</comment>
<evidence type="ECO:0000256" key="1">
    <source>
        <dbReference type="ARBA" id="ARBA00004155"/>
    </source>
</evidence>
<feature type="transmembrane region" description="Helical" evidence="25">
    <location>
        <begin position="12"/>
        <end position="32"/>
    </location>
</feature>
<comment type="catalytic activity">
    <reaction evidence="10">
        <text>L-alpha-aminoacyl-L-arginine(out) = L-alpha-aminoacyl-L-arginine(in)</text>
        <dbReference type="Rhea" id="RHEA:79367"/>
        <dbReference type="ChEBI" id="CHEBI:229968"/>
    </reaction>
</comment>
<dbReference type="EMBL" id="ADBJ01000039">
    <property type="protein sequence ID" value="EFA77832.1"/>
    <property type="molecule type" value="Genomic_DNA"/>
</dbReference>
<comment type="subunit">
    <text evidence="24">Homodimer. Interacts with lysosomal protein GLMP (via lumenal domain); the interaction starts while both proteins are still in the endoplasmic reticulum and is required for stabilization of MFSD1 in lysosomes but has no direct effect on its targeting to lysosomes or transporter activity.</text>
</comment>
<dbReference type="InParanoid" id="D3BL98"/>
<dbReference type="Gene3D" id="1.20.1250.20">
    <property type="entry name" value="MFS general substrate transporter like domains"/>
    <property type="match status" value="1"/>
</dbReference>
<evidence type="ECO:0000256" key="10">
    <source>
        <dbReference type="ARBA" id="ARBA00044881"/>
    </source>
</evidence>
<evidence type="ECO:0000313" key="28">
    <source>
        <dbReference type="Proteomes" id="UP000001396"/>
    </source>
</evidence>
<feature type="transmembrane region" description="Helical" evidence="25">
    <location>
        <begin position="295"/>
        <end position="314"/>
    </location>
</feature>
<evidence type="ECO:0000256" key="8">
    <source>
        <dbReference type="ARBA" id="ARBA00044876"/>
    </source>
</evidence>
<comment type="catalytic activity">
    <reaction evidence="11">
        <text>L-alpha-aminoacyl-L-histidine(out) = L-alpha-aminoacyl-L-histidine(in)</text>
        <dbReference type="Rhea" id="RHEA:79375"/>
        <dbReference type="ChEBI" id="CHEBI:229967"/>
    </reaction>
</comment>
<organism evidence="27 28">
    <name type="scientific">Heterostelium pallidum (strain ATCC 26659 / Pp 5 / PN500)</name>
    <name type="common">Cellular slime mold</name>
    <name type="synonym">Polysphondylium pallidum</name>
    <dbReference type="NCBI Taxonomy" id="670386"/>
    <lineage>
        <taxon>Eukaryota</taxon>
        <taxon>Amoebozoa</taxon>
        <taxon>Evosea</taxon>
        <taxon>Eumycetozoa</taxon>
        <taxon>Dictyostelia</taxon>
        <taxon>Acytosteliales</taxon>
        <taxon>Acytosteliaceae</taxon>
        <taxon>Heterostelium</taxon>
    </lineage>
</organism>
<evidence type="ECO:0000256" key="17">
    <source>
        <dbReference type="ARBA" id="ARBA00044903"/>
    </source>
</evidence>
<dbReference type="CDD" id="cd17340">
    <property type="entry name" value="MFS_MFSD1"/>
    <property type="match status" value="1"/>
</dbReference>
<feature type="transmembrane region" description="Helical" evidence="25">
    <location>
        <begin position="320"/>
        <end position="341"/>
    </location>
</feature>
<evidence type="ECO:0000256" key="21">
    <source>
        <dbReference type="ARBA" id="ARBA00044985"/>
    </source>
</evidence>
<comment type="catalytic activity">
    <reaction evidence="8">
        <text>L-lysyl-L-alanine(out) = L-lysyl-L-alanine(in)</text>
        <dbReference type="Rhea" id="RHEA:79399"/>
        <dbReference type="ChEBI" id="CHEBI:229954"/>
    </reaction>
</comment>
<evidence type="ECO:0000256" key="4">
    <source>
        <dbReference type="ARBA" id="ARBA00022692"/>
    </source>
</evidence>
<comment type="catalytic activity">
    <reaction evidence="16">
        <text>L-lysyl-L-lysine(out) = L-lysyl-L-lysine(in)</text>
        <dbReference type="Rhea" id="RHEA:79403"/>
        <dbReference type="ChEBI" id="CHEBI:229956"/>
    </reaction>
</comment>
<name>D3BL98_HETP5</name>
<dbReference type="GO" id="GO:0022857">
    <property type="term" value="F:transmembrane transporter activity"/>
    <property type="evidence" value="ECO:0007669"/>
    <property type="project" value="InterPro"/>
</dbReference>
<evidence type="ECO:0000256" key="20">
    <source>
        <dbReference type="ARBA" id="ARBA00044924"/>
    </source>
</evidence>
<proteinExistence type="inferred from homology"/>